<name>A0A1M7PHB9_9BURK</name>
<evidence type="ECO:0000313" key="1">
    <source>
        <dbReference type="EMBL" id="SHN16467.1"/>
    </source>
</evidence>
<keyword evidence="2" id="KW-1185">Reference proteome</keyword>
<dbReference type="AlphaFoldDB" id="A0A1M7PHB9"/>
<dbReference type="RefSeq" id="WP_072784773.1">
    <property type="nucleotide sequence ID" value="NZ_FRCX01000005.1"/>
</dbReference>
<sequence>MPLTFQEETKLREAFSAIERERRESLRAMFNDTHLRPKSRVEDAKTLAKSAKDAKKSLAAIPGVGVPDLSLPDMNLPSLNLNLFKGLDLRQLVDFTMPRIPIPNFDIYLIPDIKLGHLPGFNLPKIRLNLKGILKFKDLLPEISLRALVYKILARFPDVNIPAILYDLSRIFDIDFNLLFPNIRDLFPDFFNIDLTIRLPHLALPDINLPEVHLPNVDLPEIDLGSIDFSAIHIPGIDFPRMLEIPGFDKVLRLLFELFDCVDLNVIITELGIEFMSEFISSALPLVQQVKAGAKAASNWGTAAMDWHKSRKTTVQRGFLLPGDARDACDAVADLLRTSRNEHAALATIQTTQLAVSTAGLFADLGGASGPAVAAASAIATTCQKIMIMGARYKEVKKVNLILSNHAMEALTSNIFKVSPLLGAYYLANNTTSNVLNILCDNIIEDGWMAEWEKNKRQHLDPLLTECTRFIAESRYVLDPVRQNKGMFVEKSKLDQLKESVTLYFKKKAGMAPASARVATHKYAGSK</sequence>
<dbReference type="Proteomes" id="UP000184339">
    <property type="component" value="Unassembled WGS sequence"/>
</dbReference>
<organism evidence="1 2">
    <name type="scientific">Duganella sacchari</name>
    <dbReference type="NCBI Taxonomy" id="551987"/>
    <lineage>
        <taxon>Bacteria</taxon>
        <taxon>Pseudomonadati</taxon>
        <taxon>Pseudomonadota</taxon>
        <taxon>Betaproteobacteria</taxon>
        <taxon>Burkholderiales</taxon>
        <taxon>Oxalobacteraceae</taxon>
        <taxon>Telluria group</taxon>
        <taxon>Duganella</taxon>
    </lineage>
</organism>
<proteinExistence type="predicted"/>
<evidence type="ECO:0000313" key="2">
    <source>
        <dbReference type="Proteomes" id="UP000184339"/>
    </source>
</evidence>
<dbReference type="OrthoDB" id="8766515at2"/>
<dbReference type="EMBL" id="FRCX01000005">
    <property type="protein sequence ID" value="SHN16467.1"/>
    <property type="molecule type" value="Genomic_DNA"/>
</dbReference>
<protein>
    <submittedName>
        <fullName evidence="1">Uncharacterized protein</fullName>
    </submittedName>
</protein>
<dbReference type="STRING" id="551987.SAMN05192549_10579"/>
<accession>A0A1M7PHB9</accession>
<reference evidence="2" key="1">
    <citation type="submission" date="2016-11" db="EMBL/GenBank/DDBJ databases">
        <authorList>
            <person name="Varghese N."/>
            <person name="Submissions S."/>
        </authorList>
    </citation>
    <scope>NUCLEOTIDE SEQUENCE [LARGE SCALE GENOMIC DNA]</scope>
    <source>
        <strain evidence="2">Sac-22</strain>
    </source>
</reference>
<gene>
    <name evidence="1" type="ORF">SAMN05192549_10579</name>
</gene>